<dbReference type="SUPFAM" id="SSF101908">
    <property type="entry name" value="Putative isomerase YbhE"/>
    <property type="match status" value="1"/>
</dbReference>
<evidence type="ECO:0008006" key="4">
    <source>
        <dbReference type="Google" id="ProtNLM"/>
    </source>
</evidence>
<evidence type="ECO:0000313" key="3">
    <source>
        <dbReference type="Proteomes" id="UP000697127"/>
    </source>
</evidence>
<dbReference type="Proteomes" id="UP000697127">
    <property type="component" value="Unassembled WGS sequence"/>
</dbReference>
<feature type="region of interest" description="Disordered" evidence="1">
    <location>
        <begin position="1"/>
        <end position="57"/>
    </location>
</feature>
<feature type="compositionally biased region" description="Basic and acidic residues" evidence="1">
    <location>
        <begin position="1"/>
        <end position="22"/>
    </location>
</feature>
<comment type="caution">
    <text evidence="2">The sequence shown here is derived from an EMBL/GenBank/DDBJ whole genome shotgun (WGS) entry which is preliminary data.</text>
</comment>
<name>A0A9P6WP79_9ASCO</name>
<proteinExistence type="predicted"/>
<dbReference type="AlphaFoldDB" id="A0A9P6WP79"/>
<feature type="compositionally biased region" description="Acidic residues" evidence="1">
    <location>
        <begin position="23"/>
        <end position="37"/>
    </location>
</feature>
<keyword evidence="3" id="KW-1185">Reference proteome</keyword>
<accession>A0A9P6WP79</accession>
<organism evidence="2 3">
    <name type="scientific">Pichia californica</name>
    <dbReference type="NCBI Taxonomy" id="460514"/>
    <lineage>
        <taxon>Eukaryota</taxon>
        <taxon>Fungi</taxon>
        <taxon>Dikarya</taxon>
        <taxon>Ascomycota</taxon>
        <taxon>Saccharomycotina</taxon>
        <taxon>Pichiomycetes</taxon>
        <taxon>Pichiales</taxon>
        <taxon>Pichiaceae</taxon>
        <taxon>Pichia</taxon>
    </lineage>
</organism>
<feature type="compositionally biased region" description="Acidic residues" evidence="1">
    <location>
        <begin position="648"/>
        <end position="664"/>
    </location>
</feature>
<sequence length="702" mass="79424">MEHIDNEMDENNNEHENDHENENDNENENENENDIDNQLEQTLSNTQSTPQGKEPDHRNEVCIQILNPVTTLPELASNIEFENDESVSSIKWTRFENSTSITPSKKRRNSESSNIENISTKFTDLLVILLATGEILIYSTTTKEFVNKISTDSPFSAIEVINKIGYSKKALYNYDYDIIAFDSTTSLLKFFSSTSPQLINSVSFKEDANISYIYFNSSILEDDKNTDVELILASNETLYFLNKTHEIIKTIDITLPSSSSSTTTSIVSPTKSSKNSEKDTISTQSCIEKIVKNGSNLYILRTDCSTIQIVDIEKKHSKRTKHKLISTSNKITDFALLKSNNSIVISATLIDGSIELIKNVELINFAKLKIEGGNDVGRFIGLLNDDGNGITDGVYKGIWYDNFNIQITDFEFENLLKLNGAIQISVTELVDPKDENLNFGEDDDDEDDDEVEVEDGEIEVKEVNEKGNDDFDVDDDKIVVEKDNTEITKDVTMIDNAEDYTCTELTQVTEFIRSRLLDSKNEEYDVVLSYILAKNSSFAKSTIYILSAEESVHLFNKIAFIVSHYQSYALNQDFEFISNIKSWLKFLLVLRGTVISHDDEAIGWLKLLQSEFKQEAKTLNNMIKLTGKLSLLKDQLNVRKEMMNRQDDGEDDMVSDDYSEDETNAESGYTIDETTFGDSVVLDGEGGYEDDDDEEDADDNNN</sequence>
<gene>
    <name evidence="2" type="ORF">C6P40_002436</name>
</gene>
<feature type="compositionally biased region" description="Acidic residues" evidence="1">
    <location>
        <begin position="686"/>
        <end position="702"/>
    </location>
</feature>
<reference evidence="2" key="1">
    <citation type="submission" date="2020-11" db="EMBL/GenBank/DDBJ databases">
        <title>Kefir isolates.</title>
        <authorList>
            <person name="Marcisauskas S."/>
            <person name="Kim Y."/>
            <person name="Blasche S."/>
        </authorList>
    </citation>
    <scope>NUCLEOTIDE SEQUENCE</scope>
    <source>
        <strain evidence="2">Olga-1</strain>
    </source>
</reference>
<feature type="region of interest" description="Disordered" evidence="1">
    <location>
        <begin position="643"/>
        <end position="702"/>
    </location>
</feature>
<protein>
    <recommendedName>
        <fullName evidence="4">Small-subunit processome Utp12 domain-containing protein</fullName>
    </recommendedName>
</protein>
<dbReference type="EMBL" id="PUHW01000027">
    <property type="protein sequence ID" value="KAG0690566.1"/>
    <property type="molecule type" value="Genomic_DNA"/>
</dbReference>
<feature type="compositionally biased region" description="Polar residues" evidence="1">
    <location>
        <begin position="38"/>
        <end position="51"/>
    </location>
</feature>
<evidence type="ECO:0000256" key="1">
    <source>
        <dbReference type="SAM" id="MobiDB-lite"/>
    </source>
</evidence>
<evidence type="ECO:0000313" key="2">
    <source>
        <dbReference type="EMBL" id="KAG0690566.1"/>
    </source>
</evidence>